<dbReference type="InterPro" id="IPR038576">
    <property type="entry name" value="Methyltransf_Zn-bd_dom_put_sf"/>
</dbReference>
<dbReference type="Proteomes" id="UP000216246">
    <property type="component" value="Chromosome"/>
</dbReference>
<evidence type="ECO:0000313" key="4">
    <source>
        <dbReference type="Proteomes" id="UP000216246"/>
    </source>
</evidence>
<dbReference type="InterPro" id="IPR013630">
    <property type="entry name" value="Methyltransf_Zn-bd_dom_put"/>
</dbReference>
<dbReference type="PANTHER" id="PTHR43861">
    <property type="entry name" value="TRANS-ACONITATE 2-METHYLTRANSFERASE-RELATED"/>
    <property type="match status" value="1"/>
</dbReference>
<dbReference type="Gene3D" id="3.40.50.720">
    <property type="entry name" value="NAD(P)-binding Rossmann-like Domain"/>
    <property type="match status" value="1"/>
</dbReference>
<dbReference type="AlphaFoldDB" id="A0AAC9VUH0"/>
<dbReference type="Pfam" id="PF08484">
    <property type="entry name" value="Methyltransf_14"/>
    <property type="match status" value="1"/>
</dbReference>
<dbReference type="Gene3D" id="6.20.50.110">
    <property type="entry name" value="Methyltransferase, zinc-binding domain"/>
    <property type="match status" value="1"/>
</dbReference>
<evidence type="ECO:0000259" key="2">
    <source>
        <dbReference type="Pfam" id="PF08484"/>
    </source>
</evidence>
<keyword evidence="3" id="KW-0489">Methyltransferase</keyword>
<dbReference type="Pfam" id="PF08421">
    <property type="entry name" value="Methyltransf_13"/>
    <property type="match status" value="1"/>
</dbReference>
<protein>
    <submittedName>
        <fullName evidence="3">SAM-dependent methyltransferase</fullName>
    </submittedName>
</protein>
<keyword evidence="3" id="KW-0808">Transferase</keyword>
<evidence type="ECO:0000313" key="3">
    <source>
        <dbReference type="EMBL" id="ASW90904.1"/>
    </source>
</evidence>
<proteinExistence type="predicted"/>
<feature type="domain" description="Methyltransferase putative zinc binding" evidence="1">
    <location>
        <begin position="35"/>
        <end position="94"/>
    </location>
</feature>
<accession>A0AAC9VUH0</accession>
<dbReference type="PANTHER" id="PTHR43861:SF5">
    <property type="entry name" value="BLL5978 PROTEIN"/>
    <property type="match status" value="1"/>
</dbReference>
<dbReference type="Gene3D" id="6.10.250.3100">
    <property type="match status" value="1"/>
</dbReference>
<dbReference type="InterPro" id="IPR029063">
    <property type="entry name" value="SAM-dependent_MTases_sf"/>
</dbReference>
<name>A0AAC9VUH0_9MYCO</name>
<dbReference type="Pfam" id="PF13489">
    <property type="entry name" value="Methyltransf_23"/>
    <property type="match status" value="1"/>
</dbReference>
<dbReference type="GO" id="GO:0008168">
    <property type="term" value="F:methyltransferase activity"/>
    <property type="evidence" value="ECO:0007669"/>
    <property type="project" value="UniProtKB-KW"/>
</dbReference>
<dbReference type="EMBL" id="CP023147">
    <property type="protein sequence ID" value="ASW90904.1"/>
    <property type="molecule type" value="Genomic_DNA"/>
</dbReference>
<gene>
    <name evidence="3" type="ORF">CKJ54_14260</name>
</gene>
<reference evidence="3 4" key="1">
    <citation type="submission" date="2017-08" db="EMBL/GenBank/DDBJ databases">
        <title>Phylogentic analysis of Mycobacterium avium complex whole genomes.</title>
        <authorList>
            <person name="Caverly L.J."/>
            <person name="Spilker T."/>
            <person name="LiPuma J."/>
        </authorList>
    </citation>
    <scope>NUCLEOTIDE SEQUENCE [LARGE SCALE GENOMIC DNA]</scope>
    <source>
        <strain evidence="3 4">FLAC0026</strain>
    </source>
</reference>
<sequence>MFEKRWSLLRVSVQVYAHHTVVASEIGAKLSEHSCRVCGGELRQVLDLGRQPVSNAFVRAEDTARVPFFRLVVGICTSCTMVQQLDEVPPNEMYRADYPYRASGSSLIRRHGEEVARHIIEACPGGRDRFVVEIGSNDGVMLKTLSEAGIRHLGVDPAAGAGEVARAHGVNVRTDFFNAPTAGEIREEHGPAHLIYSANTISHISYLDSIFQGADILLAPDGHFVFEDRYLGDILKSVYFDQIYDEHIYLFSVRSVQAMAARFGFELIDLQHLPLHGGSIRYTVARAGTSAPTATVAEFLEREKAEGIADEETFVRFAANVDRIRADLLKLLRDLRADGRRVVGYGATSRSATVMNYCHIDRDLLPMVCDSTPEKQGRLTPGSQIPVCPPDVFSHPYPDYALLFAWNHADEIMAKEREFQEHGGRWILYAPDVHLV</sequence>
<evidence type="ECO:0000259" key="1">
    <source>
        <dbReference type="Pfam" id="PF08421"/>
    </source>
</evidence>
<dbReference type="SUPFAM" id="SSF53335">
    <property type="entry name" value="S-adenosyl-L-methionine-dependent methyltransferases"/>
    <property type="match status" value="1"/>
</dbReference>
<dbReference type="KEGG" id="mmal:CKJ54_14260"/>
<dbReference type="Gene3D" id="3.40.50.150">
    <property type="entry name" value="Vaccinia Virus protein VP39"/>
    <property type="match status" value="1"/>
</dbReference>
<dbReference type="GO" id="GO:0032259">
    <property type="term" value="P:methylation"/>
    <property type="evidence" value="ECO:0007669"/>
    <property type="project" value="UniProtKB-KW"/>
</dbReference>
<feature type="domain" description="C-methyltransferase" evidence="2">
    <location>
        <begin position="274"/>
        <end position="431"/>
    </location>
</feature>
<organism evidence="3 4">
    <name type="scientific">Mycobacterium marseillense</name>
    <dbReference type="NCBI Taxonomy" id="701042"/>
    <lineage>
        <taxon>Bacteria</taxon>
        <taxon>Bacillati</taxon>
        <taxon>Actinomycetota</taxon>
        <taxon>Actinomycetes</taxon>
        <taxon>Mycobacteriales</taxon>
        <taxon>Mycobacteriaceae</taxon>
        <taxon>Mycobacterium</taxon>
        <taxon>Mycobacterium avium complex (MAC)</taxon>
    </lineage>
</organism>
<dbReference type="InterPro" id="IPR013691">
    <property type="entry name" value="MeTrfase_14"/>
</dbReference>